<dbReference type="PIRSF" id="PIRSF005902">
    <property type="entry name" value="DNase_TatD"/>
    <property type="match status" value="1"/>
</dbReference>
<dbReference type="PROSITE" id="PS01090">
    <property type="entry name" value="TATD_2"/>
    <property type="match status" value="1"/>
</dbReference>
<dbReference type="InterPro" id="IPR001130">
    <property type="entry name" value="TatD-like"/>
</dbReference>
<protein>
    <recommendedName>
        <fullName evidence="5">Deoxyribonuclease TATDN1</fullName>
    </recommendedName>
</protein>
<evidence type="ECO:0000256" key="2">
    <source>
        <dbReference type="ARBA" id="ARBA00022722"/>
    </source>
</evidence>
<dbReference type="SUPFAM" id="SSF51556">
    <property type="entry name" value="Metallo-dependent hydrolases"/>
    <property type="match status" value="1"/>
</dbReference>
<dbReference type="GO" id="GO:0008296">
    <property type="term" value="F:3'-5'-DNA exonuclease activity"/>
    <property type="evidence" value="ECO:0007669"/>
    <property type="project" value="TreeGrafter"/>
</dbReference>
<dbReference type="WBParaSite" id="TREG1_94490.1">
    <property type="protein sequence ID" value="TREG1_94490.1"/>
    <property type="gene ID" value="TREG1_94490"/>
</dbReference>
<dbReference type="GO" id="GO:0046872">
    <property type="term" value="F:metal ion binding"/>
    <property type="evidence" value="ECO:0007669"/>
    <property type="project" value="UniProtKB-KW"/>
</dbReference>
<feature type="binding site" evidence="7">
    <location>
        <position position="180"/>
    </location>
    <ligand>
        <name>a divalent metal cation</name>
        <dbReference type="ChEBI" id="CHEBI:60240"/>
        <label>2</label>
    </ligand>
</feature>
<dbReference type="Pfam" id="PF01026">
    <property type="entry name" value="TatD_DNase"/>
    <property type="match status" value="1"/>
</dbReference>
<dbReference type="InterPro" id="IPR050891">
    <property type="entry name" value="TatD-type_Hydrolase"/>
</dbReference>
<dbReference type="AlphaFoldDB" id="A0AA85KKS7"/>
<evidence type="ECO:0000256" key="5">
    <source>
        <dbReference type="ARBA" id="ARBA00039767"/>
    </source>
</evidence>
<dbReference type="WBParaSite" id="TREG1_94490.4">
    <property type="protein sequence ID" value="TREG1_94490.4"/>
    <property type="gene ID" value="TREG1_94490"/>
</dbReference>
<feature type="binding site" evidence="7">
    <location>
        <position position="228"/>
    </location>
    <ligand>
        <name>a divalent metal cation</name>
        <dbReference type="ChEBI" id="CHEBI:60240"/>
        <label>1</label>
    </ligand>
</feature>
<dbReference type="Proteomes" id="UP000050795">
    <property type="component" value="Unassembled WGS sequence"/>
</dbReference>
<dbReference type="Gene3D" id="3.20.20.140">
    <property type="entry name" value="Metal-dependent hydrolases"/>
    <property type="match status" value="1"/>
</dbReference>
<dbReference type="PANTHER" id="PTHR10060:SF15">
    <property type="entry name" value="DEOXYRIBONUCLEASE TATDN1"/>
    <property type="match status" value="1"/>
</dbReference>
<evidence type="ECO:0000256" key="3">
    <source>
        <dbReference type="ARBA" id="ARBA00022723"/>
    </source>
</evidence>
<feature type="binding site" evidence="7">
    <location>
        <position position="150"/>
    </location>
    <ligand>
        <name>a divalent metal cation</name>
        <dbReference type="ChEBI" id="CHEBI:60240"/>
        <label>2</label>
    </ligand>
</feature>
<comment type="similarity">
    <text evidence="1">Belongs to the metallo-dependent hydrolases superfamily. TatD-type hydrolase family.</text>
</comment>
<evidence type="ECO:0000313" key="8">
    <source>
        <dbReference type="Proteomes" id="UP000050795"/>
    </source>
</evidence>
<name>A0AA85KKS7_TRIRE</name>
<dbReference type="CDD" id="cd01310">
    <property type="entry name" value="TatD_DNAse"/>
    <property type="match status" value="1"/>
</dbReference>
<evidence type="ECO:0000313" key="9">
    <source>
        <dbReference type="WBParaSite" id="TREG1_94490.1"/>
    </source>
</evidence>
<proteinExistence type="inferred from homology"/>
<keyword evidence="8" id="KW-1185">Reference proteome</keyword>
<reference evidence="9 10" key="2">
    <citation type="submission" date="2023-11" db="UniProtKB">
        <authorList>
            <consortium name="WormBaseParasite"/>
        </authorList>
    </citation>
    <scope>IDENTIFICATION</scope>
</reference>
<dbReference type="InterPro" id="IPR032466">
    <property type="entry name" value="Metal_Hydrolase"/>
</dbReference>
<evidence type="ECO:0000256" key="4">
    <source>
        <dbReference type="ARBA" id="ARBA00022801"/>
    </source>
</evidence>
<keyword evidence="3 7" id="KW-0479">Metal-binding</keyword>
<evidence type="ECO:0000313" key="10">
    <source>
        <dbReference type="WBParaSite" id="TREG1_94490.2"/>
    </source>
</evidence>
<accession>A0AA85KKS7</accession>
<evidence type="ECO:0000256" key="6">
    <source>
        <dbReference type="ARBA" id="ARBA00045223"/>
    </source>
</evidence>
<dbReference type="WBParaSite" id="TREG1_94490.2">
    <property type="protein sequence ID" value="TREG1_94490.2"/>
    <property type="gene ID" value="TREG1_94490"/>
</dbReference>
<reference evidence="8" key="1">
    <citation type="submission" date="2022-06" db="EMBL/GenBank/DDBJ databases">
        <authorList>
            <person name="Berger JAMES D."/>
            <person name="Berger JAMES D."/>
        </authorList>
    </citation>
    <scope>NUCLEOTIDE SEQUENCE [LARGE SCALE GENOMIC DNA]</scope>
</reference>
<comment type="function">
    <text evidence="6">Deoxyribonuclease which catalyzes (in vitro) the decatenation of kinetoplast DNA, which are circular DNA catenated to each other, producing linear DNA molecules. Plays an important role in chromosomal segregation and cell cycle progression during eye development probably via its DNA decatenation activity.</text>
</comment>
<dbReference type="WBParaSite" id="TREG1_94490.3">
    <property type="protein sequence ID" value="TREG1_94490.3"/>
    <property type="gene ID" value="TREG1_94490"/>
</dbReference>
<feature type="binding site" evidence="7">
    <location>
        <position position="113"/>
    </location>
    <ligand>
        <name>a divalent metal cation</name>
        <dbReference type="ChEBI" id="CHEBI:60240"/>
        <label>1</label>
    </ligand>
</feature>
<sequence>MSTRRRLVDIGANLTDKVFTGIYRGVVHHQNDYQNVLSRARKCGVEKIIITGGSLTDSLEAISLCQNEANLFCTVGCHPTRCLEFNENPNDYLTKLKSLILTTTKKKVVAVGECGLDYDRVEFCPIDIQKKYFDIQLQLASDVQLPMFLHCRAAHEDFLEMLKSAKEKYFKDVSLRGVVHSFDGTGEMVKHFTDMGLYIGINGCSLKNQDNLEVVRKIPLNRLLLETDAPWCDIRRTHAGYSFVKTHPTYRKHTSWDEDCMIKGRNEPANLVQVLEVVAGIREISEEELAEATYQNAVDLFSL</sequence>
<keyword evidence="2" id="KW-0540">Nuclease</keyword>
<dbReference type="PROSITE" id="PS01091">
    <property type="entry name" value="TATD_3"/>
    <property type="match status" value="1"/>
</dbReference>
<keyword evidence="4" id="KW-0378">Hydrolase</keyword>
<evidence type="ECO:0000256" key="7">
    <source>
        <dbReference type="PIRSR" id="PIRSR005902-1"/>
    </source>
</evidence>
<dbReference type="InterPro" id="IPR018228">
    <property type="entry name" value="DNase_TatD-rel_CS"/>
</dbReference>
<organism evidence="8 10">
    <name type="scientific">Trichobilharzia regenti</name>
    <name type="common">Nasal bird schistosome</name>
    <dbReference type="NCBI Taxonomy" id="157069"/>
    <lineage>
        <taxon>Eukaryota</taxon>
        <taxon>Metazoa</taxon>
        <taxon>Spiralia</taxon>
        <taxon>Lophotrochozoa</taxon>
        <taxon>Platyhelminthes</taxon>
        <taxon>Trematoda</taxon>
        <taxon>Digenea</taxon>
        <taxon>Strigeidida</taxon>
        <taxon>Schistosomatoidea</taxon>
        <taxon>Schistosomatidae</taxon>
        <taxon>Trichobilharzia</taxon>
    </lineage>
</organism>
<dbReference type="PANTHER" id="PTHR10060">
    <property type="entry name" value="TATD FAMILY DEOXYRIBONUCLEASE"/>
    <property type="match status" value="1"/>
</dbReference>
<dbReference type="GO" id="GO:0005829">
    <property type="term" value="C:cytosol"/>
    <property type="evidence" value="ECO:0007669"/>
    <property type="project" value="TreeGrafter"/>
</dbReference>
<evidence type="ECO:0000256" key="1">
    <source>
        <dbReference type="ARBA" id="ARBA00009275"/>
    </source>
</evidence>